<dbReference type="PATRIC" id="fig|157687.3.peg.766"/>
<keyword evidence="1" id="KW-0614">Plasmid</keyword>
<dbReference type="OrthoDB" id="9808443at2"/>
<reference evidence="1 4" key="3">
    <citation type="submission" date="2019-07" db="EMBL/GenBank/DDBJ databases">
        <title>Complete Genome Sequence of Leptotrichia wadei Strain JMUB3934.</title>
        <authorList>
            <person name="Watanabe S."/>
            <person name="Cui L."/>
        </authorList>
    </citation>
    <scope>NUCLEOTIDE SEQUENCE [LARGE SCALE GENOMIC DNA]</scope>
    <source>
        <strain evidence="1 4">JMUB3934</strain>
        <plasmid evidence="1">pJMUB3934p2</plasmid>
        <plasmid evidence="4">pjmub3934p2 dna</plasmid>
    </source>
</reference>
<dbReference type="Proteomes" id="UP000070483">
    <property type="component" value="Unassembled WGS sequence"/>
</dbReference>
<evidence type="ECO:0000313" key="4">
    <source>
        <dbReference type="Proteomes" id="UP000321501"/>
    </source>
</evidence>
<dbReference type="Pfam" id="PF08843">
    <property type="entry name" value="AbiEii"/>
    <property type="match status" value="1"/>
</dbReference>
<evidence type="ECO:0000313" key="1">
    <source>
        <dbReference type="EMBL" id="BBM51022.1"/>
    </source>
</evidence>
<accession>A0A134AKB7</accession>
<proteinExistence type="predicted"/>
<reference evidence="2" key="2">
    <citation type="submission" date="2016-01" db="EMBL/GenBank/DDBJ databases">
        <authorList>
            <person name="Oliw E.H."/>
        </authorList>
    </citation>
    <scope>NUCLEOTIDE SEQUENCE [LARGE SCALE GENOMIC DNA]</scope>
    <source>
        <strain evidence="2">KA00185</strain>
    </source>
</reference>
<evidence type="ECO:0000313" key="3">
    <source>
        <dbReference type="Proteomes" id="UP000070483"/>
    </source>
</evidence>
<dbReference type="Proteomes" id="UP000321501">
    <property type="component" value="Plasmid pJMUB3934p2"/>
</dbReference>
<dbReference type="AlphaFoldDB" id="A0A134AKB7"/>
<dbReference type="EMBL" id="LSDD01000052">
    <property type="protein sequence ID" value="KXB68152.1"/>
    <property type="molecule type" value="Genomic_DNA"/>
</dbReference>
<protein>
    <recommendedName>
        <fullName evidence="5">Abortive infection protein AbiGII</fullName>
    </recommendedName>
</protein>
<dbReference type="RefSeq" id="WP_060917629.1">
    <property type="nucleotide sequence ID" value="NZ_AP019837.1"/>
</dbReference>
<name>A0A134AKB7_9FUSO</name>
<dbReference type="EMBL" id="AP019837">
    <property type="protein sequence ID" value="BBM51022.1"/>
    <property type="molecule type" value="Genomic_DNA"/>
</dbReference>
<dbReference type="InterPro" id="IPR014942">
    <property type="entry name" value="AbiEii"/>
</dbReference>
<organism evidence="2 3">
    <name type="scientific">Leptotrichia wadei</name>
    <dbReference type="NCBI Taxonomy" id="157687"/>
    <lineage>
        <taxon>Bacteria</taxon>
        <taxon>Fusobacteriati</taxon>
        <taxon>Fusobacteriota</taxon>
        <taxon>Fusobacteriia</taxon>
        <taxon>Fusobacteriales</taxon>
        <taxon>Leptotrichiaceae</taxon>
        <taxon>Leptotrichia</taxon>
    </lineage>
</organism>
<evidence type="ECO:0008006" key="5">
    <source>
        <dbReference type="Google" id="ProtNLM"/>
    </source>
</evidence>
<geneLocation type="plasmid" evidence="1">
    <name>pJMUB3934p2</name>
</geneLocation>
<keyword evidence="3" id="KW-1185">Reference proteome</keyword>
<reference evidence="3" key="1">
    <citation type="submission" date="2016-01" db="EMBL/GenBank/DDBJ databases">
        <authorList>
            <person name="Mitreva M."/>
            <person name="Pepin K.H."/>
            <person name="Mihindukulasuriya K.A."/>
            <person name="Fulton R."/>
            <person name="Fronick C."/>
            <person name="O'Laughlin M."/>
            <person name="Miner T."/>
            <person name="Herter B."/>
            <person name="Rosa B.A."/>
            <person name="Cordes M."/>
            <person name="Tomlinson C."/>
            <person name="Wollam A."/>
            <person name="Palsikar V.B."/>
            <person name="Mardis E.R."/>
            <person name="Wilson R.K."/>
        </authorList>
    </citation>
    <scope>NUCLEOTIDE SEQUENCE [LARGE SCALE GENOMIC DNA]</scope>
    <source>
        <strain evidence="3">KA00185</strain>
    </source>
</reference>
<sequence length="281" mass="32225">MKTSEQIKGAIRNISKKTGVNPNSLLQMCLFEGVLEKLSKSKYSKNFILKGGLLISSLIGIDMRSTMDMDTTIKGIPVNEKTISKIVKEILEIEIDADIDYKLVKLTPIRQKDVYEDFCAKISCTFGKINAVLNIDITTGDVITPREMRYFYSKILESGTIPIMTYTIESVIAEKFETISSRNITTTRARDFYDLYMLYHLYKDKIDKDILREAIERTSEHRGSIKSVSQYKEVVDLFKISGTTKTLWEKYIKSNPYAKDIDFLETITAYEKIGECMLKTK</sequence>
<evidence type="ECO:0000313" key="2">
    <source>
        <dbReference type="EMBL" id="KXB68152.1"/>
    </source>
</evidence>
<gene>
    <name evidence="2" type="ORF">HMPREF3180_00770</name>
    <name evidence="1" type="ORF">JMUB3934_p2003</name>
</gene>
<dbReference type="STRING" id="157687.HMPREF3180_00770"/>